<organism evidence="3 4">
    <name type="scientific">Candidatus Yanofskybacteria bacterium RIFCSPHIGHO2_02_FULL_50_12</name>
    <dbReference type="NCBI Taxonomy" id="1802685"/>
    <lineage>
        <taxon>Bacteria</taxon>
        <taxon>Candidatus Yanofskyibacteriota</taxon>
    </lineage>
</organism>
<name>A0A1F8FWW4_9BACT</name>
<keyword evidence="2" id="KW-1133">Transmembrane helix</keyword>
<feature type="coiled-coil region" evidence="1">
    <location>
        <begin position="33"/>
        <end position="60"/>
    </location>
</feature>
<dbReference type="Proteomes" id="UP000178117">
    <property type="component" value="Unassembled WGS sequence"/>
</dbReference>
<proteinExistence type="predicted"/>
<feature type="transmembrane region" description="Helical" evidence="2">
    <location>
        <begin position="7"/>
        <end position="29"/>
    </location>
</feature>
<keyword evidence="2" id="KW-0812">Transmembrane</keyword>
<evidence type="ECO:0000313" key="3">
    <source>
        <dbReference type="EMBL" id="OGN17592.1"/>
    </source>
</evidence>
<dbReference type="STRING" id="1802685.A3C88_02395"/>
<accession>A0A1F8FWW4</accession>
<evidence type="ECO:0000313" key="4">
    <source>
        <dbReference type="Proteomes" id="UP000178117"/>
    </source>
</evidence>
<keyword evidence="2" id="KW-0472">Membrane</keyword>
<dbReference type="EMBL" id="MGJZ01000007">
    <property type="protein sequence ID" value="OGN17592.1"/>
    <property type="molecule type" value="Genomic_DNA"/>
</dbReference>
<protein>
    <recommendedName>
        <fullName evidence="5">Cell division protein FtsL</fullName>
    </recommendedName>
</protein>
<keyword evidence="1" id="KW-0175">Coiled coil</keyword>
<gene>
    <name evidence="3" type="ORF">A3C88_02395</name>
</gene>
<evidence type="ECO:0000256" key="1">
    <source>
        <dbReference type="SAM" id="Coils"/>
    </source>
</evidence>
<evidence type="ECO:0000256" key="2">
    <source>
        <dbReference type="SAM" id="Phobius"/>
    </source>
</evidence>
<sequence length="98" mass="10711">MITNAKIIISLNIFIGALCAVAALYYVFWSNSLAAAEYRIAALRRELTELTDQNGMMLAEKASAEDVSAVVRFAQGKGMIETVSSTYIFESGNVALRR</sequence>
<dbReference type="AlphaFoldDB" id="A0A1F8FWW4"/>
<reference evidence="3 4" key="1">
    <citation type="journal article" date="2016" name="Nat. Commun.">
        <title>Thousands of microbial genomes shed light on interconnected biogeochemical processes in an aquifer system.</title>
        <authorList>
            <person name="Anantharaman K."/>
            <person name="Brown C.T."/>
            <person name="Hug L.A."/>
            <person name="Sharon I."/>
            <person name="Castelle C.J."/>
            <person name="Probst A.J."/>
            <person name="Thomas B.C."/>
            <person name="Singh A."/>
            <person name="Wilkins M.J."/>
            <person name="Karaoz U."/>
            <person name="Brodie E.L."/>
            <person name="Williams K.H."/>
            <person name="Hubbard S.S."/>
            <person name="Banfield J.F."/>
        </authorList>
    </citation>
    <scope>NUCLEOTIDE SEQUENCE [LARGE SCALE GENOMIC DNA]</scope>
</reference>
<comment type="caution">
    <text evidence="3">The sequence shown here is derived from an EMBL/GenBank/DDBJ whole genome shotgun (WGS) entry which is preliminary data.</text>
</comment>
<evidence type="ECO:0008006" key="5">
    <source>
        <dbReference type="Google" id="ProtNLM"/>
    </source>
</evidence>